<keyword evidence="5" id="KW-0732">Signal</keyword>
<dbReference type="Pfam" id="PF00090">
    <property type="entry name" value="TSP_1"/>
    <property type="match status" value="2"/>
</dbReference>
<evidence type="ECO:0000259" key="10">
    <source>
        <dbReference type="PROSITE" id="PS50279"/>
    </source>
</evidence>
<dbReference type="InterPro" id="IPR036880">
    <property type="entry name" value="Kunitz_BPTI_sf"/>
</dbReference>
<dbReference type="SUPFAM" id="SSF82895">
    <property type="entry name" value="TSP-1 type 1 repeat"/>
    <property type="match status" value="3"/>
</dbReference>
<dbReference type="GO" id="GO:0007155">
    <property type="term" value="P:cell adhesion"/>
    <property type="evidence" value="ECO:0007669"/>
    <property type="project" value="UniProtKB-KW"/>
</dbReference>
<comment type="caution">
    <text evidence="12">The sequence shown here is derived from an EMBL/GenBank/DDBJ whole genome shotgun (WGS) entry which is preliminary data.</text>
</comment>
<proteinExistence type="predicted"/>
<dbReference type="InterPro" id="IPR044004">
    <property type="entry name" value="TSP1_spondin_dom"/>
</dbReference>
<dbReference type="InterPro" id="IPR020901">
    <property type="entry name" value="Prtase_inh_Kunz-CS"/>
</dbReference>
<sequence length="769" mass="84732">MLSKNDKNAETSSKEKTIKLSHDESMHLDTMQPQDCCACGSASYKLVFTGLWTKTTHPKDWPVHNPGALHWTNLIGATHAPSFQIYRIGEPASAGVQAVCTYGDTTVIKQSLGIAATNTGSLGGVPSGTQRGSTGIGPLLSLVSAPGMWGEETLEETRTTYVAVNRTHPLVSFLTMLGPSPNWCTGISSQSVCQVDCTWAKKIEIDLFPWDAGARNGDTYIPKNADNKDVPEPIRFITRDWMPNSPFTPGVPVAKLVLERVLPNESWECTSNIYNGVELFNSDGSTETVGFKSGLYSNRHSPIVQSVIGDLTGTLPKKSRSKVAGGGGSGGGSSVASGTRITSGGLGGDNPLSDPSLAQMATFLCITDSWSAWGPCSVTCGVGRRTRQRSMLINKKTELCQHVPLVEEESCDGIKRTCDFSAMCSLLPWTAWTPCNATCDQPNGRQTRTRYLARPSEKNECEHIFRSKTESRKGMLREVRECQPKDTDCDPATICAEGRKDGLECGEKVLAYYYSAVEHACLPFKYLGCKGGRNRFPTKQACEDLCIPAVEALPNWRRERMALLQYQTAQLAADSNDITTQQVSSAEHCFQPMDPGYTCMNGNPPRNRWYFCSRLRRCRDFEYRGCGGNKNNFEAYQDCLSDCLPFEMEKLRQINMARMASMRKYTNNTIVDKSETSSEHTTTPTKISVSDNDGNDSLGVIERQKLDAMWGPKQDCIMTTWSGWSPCSVSCPNQTGMQMRWRYIEKPAMHGGNSCGTLFEKRECHGILC</sequence>
<dbReference type="InterPro" id="IPR009465">
    <property type="entry name" value="Spondin_N"/>
</dbReference>
<dbReference type="Gene3D" id="4.10.410.10">
    <property type="entry name" value="Pancreatic trypsin inhibitor Kunitz domain"/>
    <property type="match status" value="2"/>
</dbReference>
<keyword evidence="3" id="KW-0272">Extracellular matrix</keyword>
<dbReference type="PANTHER" id="PTHR11311">
    <property type="entry name" value="SPONDIN"/>
    <property type="match status" value="1"/>
</dbReference>
<keyword evidence="6" id="KW-0130">Cell adhesion</keyword>
<feature type="domain" description="BPTI/Kunitz inhibitor" evidence="10">
    <location>
        <begin position="589"/>
        <end position="643"/>
    </location>
</feature>
<feature type="region of interest" description="Disordered" evidence="9">
    <location>
        <begin position="318"/>
        <end position="348"/>
    </location>
</feature>
<dbReference type="PROSITE" id="PS51020">
    <property type="entry name" value="SPONDIN"/>
    <property type="match status" value="1"/>
</dbReference>
<dbReference type="SUPFAM" id="SSF57362">
    <property type="entry name" value="BPTI-like"/>
    <property type="match status" value="2"/>
</dbReference>
<dbReference type="CDD" id="cd00109">
    <property type="entry name" value="Kunitz-type"/>
    <property type="match status" value="2"/>
</dbReference>
<accession>A0A4Z2CU07</accession>
<dbReference type="SMART" id="SM00209">
    <property type="entry name" value="TSP1"/>
    <property type="match status" value="3"/>
</dbReference>
<dbReference type="PANTHER" id="PTHR11311:SF15">
    <property type="entry name" value="SPONDIN-2"/>
    <property type="match status" value="1"/>
</dbReference>
<dbReference type="InterPro" id="IPR000884">
    <property type="entry name" value="TSP1_rpt"/>
</dbReference>
<dbReference type="InterPro" id="IPR051418">
    <property type="entry name" value="Spondin/Thrombospondin_T1"/>
</dbReference>
<feature type="compositionally biased region" description="Gly residues" evidence="9">
    <location>
        <begin position="324"/>
        <end position="333"/>
    </location>
</feature>
<feature type="domain" description="BPTI/Kunitz inhibitor" evidence="10">
    <location>
        <begin position="495"/>
        <end position="546"/>
    </location>
</feature>
<evidence type="ECO:0000256" key="7">
    <source>
        <dbReference type="ARBA" id="ARBA00023157"/>
    </source>
</evidence>
<feature type="region of interest" description="Disordered" evidence="9">
    <location>
        <begin position="671"/>
        <end position="694"/>
    </location>
</feature>
<feature type="domain" description="Spondin" evidence="11">
    <location>
        <begin position="32"/>
        <end position="246"/>
    </location>
</feature>
<dbReference type="EMBL" id="SKCS01000422">
    <property type="protein sequence ID" value="TNN07779.1"/>
    <property type="molecule type" value="Genomic_DNA"/>
</dbReference>
<dbReference type="Gene3D" id="2.60.40.2130">
    <property type="entry name" value="F-spondin domain"/>
    <property type="match status" value="1"/>
</dbReference>
<dbReference type="Proteomes" id="UP000311919">
    <property type="component" value="Unassembled WGS sequence"/>
</dbReference>
<dbReference type="STRING" id="6182.A0A4Z2CU07"/>
<keyword evidence="2" id="KW-0964">Secreted</keyword>
<evidence type="ECO:0000256" key="5">
    <source>
        <dbReference type="ARBA" id="ARBA00022729"/>
    </source>
</evidence>
<dbReference type="NCBIfam" id="NF038123">
    <property type="entry name" value="NF038123_dom"/>
    <property type="match status" value="1"/>
</dbReference>
<gene>
    <name evidence="12" type="ORF">EWB00_007533</name>
</gene>
<keyword evidence="13" id="KW-1185">Reference proteome</keyword>
<evidence type="ECO:0000313" key="13">
    <source>
        <dbReference type="Proteomes" id="UP000311919"/>
    </source>
</evidence>
<dbReference type="Gene3D" id="2.20.100.10">
    <property type="entry name" value="Thrombospondin type-1 (TSP1) repeat"/>
    <property type="match status" value="3"/>
</dbReference>
<dbReference type="Pfam" id="PF06468">
    <property type="entry name" value="Spond_N"/>
    <property type="match status" value="1"/>
</dbReference>
<dbReference type="PROSITE" id="PS00280">
    <property type="entry name" value="BPTI_KUNITZ_1"/>
    <property type="match status" value="2"/>
</dbReference>
<evidence type="ECO:0000256" key="6">
    <source>
        <dbReference type="ARBA" id="ARBA00022889"/>
    </source>
</evidence>
<dbReference type="GO" id="GO:0046872">
    <property type="term" value="F:metal ion binding"/>
    <property type="evidence" value="ECO:0007669"/>
    <property type="project" value="UniProtKB-KW"/>
</dbReference>
<organism evidence="12 13">
    <name type="scientific">Schistosoma japonicum</name>
    <name type="common">Blood fluke</name>
    <dbReference type="NCBI Taxonomy" id="6182"/>
    <lineage>
        <taxon>Eukaryota</taxon>
        <taxon>Metazoa</taxon>
        <taxon>Spiralia</taxon>
        <taxon>Lophotrochozoa</taxon>
        <taxon>Platyhelminthes</taxon>
        <taxon>Trematoda</taxon>
        <taxon>Digenea</taxon>
        <taxon>Strigeidida</taxon>
        <taxon>Schistosomatoidea</taxon>
        <taxon>Schistosomatidae</taxon>
        <taxon>Schistosoma</taxon>
    </lineage>
</organism>
<evidence type="ECO:0000256" key="2">
    <source>
        <dbReference type="ARBA" id="ARBA00022525"/>
    </source>
</evidence>
<protein>
    <submittedName>
        <fullName evidence="12">Spondin-1</fullName>
    </submittedName>
</protein>
<evidence type="ECO:0000313" key="12">
    <source>
        <dbReference type="EMBL" id="TNN07779.1"/>
    </source>
</evidence>
<keyword evidence="8" id="KW-0325">Glycoprotein</keyword>
<dbReference type="AlphaFoldDB" id="A0A4Z2CU07"/>
<dbReference type="PROSITE" id="PS50092">
    <property type="entry name" value="TSP1"/>
    <property type="match status" value="3"/>
</dbReference>
<evidence type="ECO:0000259" key="11">
    <source>
        <dbReference type="PROSITE" id="PS51020"/>
    </source>
</evidence>
<dbReference type="PROSITE" id="PS50279">
    <property type="entry name" value="BPTI_KUNITZ_2"/>
    <property type="match status" value="2"/>
</dbReference>
<dbReference type="GO" id="GO:0031012">
    <property type="term" value="C:extracellular matrix"/>
    <property type="evidence" value="ECO:0007669"/>
    <property type="project" value="TreeGrafter"/>
</dbReference>
<dbReference type="InterPro" id="IPR002223">
    <property type="entry name" value="Kunitz_BPTI"/>
</dbReference>
<dbReference type="InterPro" id="IPR038678">
    <property type="entry name" value="Spondin_N_sf"/>
</dbReference>
<evidence type="ECO:0000256" key="3">
    <source>
        <dbReference type="ARBA" id="ARBA00022530"/>
    </source>
</evidence>
<evidence type="ECO:0000256" key="9">
    <source>
        <dbReference type="SAM" id="MobiDB-lite"/>
    </source>
</evidence>
<dbReference type="Pfam" id="PF00014">
    <property type="entry name" value="Kunitz_BPTI"/>
    <property type="match status" value="2"/>
</dbReference>
<keyword evidence="4" id="KW-0479">Metal-binding</keyword>
<dbReference type="InterPro" id="IPR036383">
    <property type="entry name" value="TSP1_rpt_sf"/>
</dbReference>
<comment type="subcellular location">
    <subcellularLocation>
        <location evidence="1">Secreted</location>
        <location evidence="1">Extracellular space</location>
        <location evidence="1">Extracellular matrix</location>
    </subcellularLocation>
</comment>
<evidence type="ECO:0000256" key="8">
    <source>
        <dbReference type="ARBA" id="ARBA00023180"/>
    </source>
</evidence>
<reference evidence="12 13" key="1">
    <citation type="submission" date="2019-03" db="EMBL/GenBank/DDBJ databases">
        <title>An improved genome assembly of the fluke Schistosoma japonicum.</title>
        <authorList>
            <person name="Hu W."/>
            <person name="Luo F."/>
            <person name="Yin M."/>
            <person name="Mo X."/>
            <person name="Sun C."/>
            <person name="Wu Q."/>
            <person name="Zhu B."/>
            <person name="Xiang M."/>
            <person name="Wang J."/>
            <person name="Wang Y."/>
            <person name="Zhang T."/>
            <person name="Xu B."/>
            <person name="Zheng H."/>
            <person name="Feng Z."/>
        </authorList>
    </citation>
    <scope>NUCLEOTIDE SEQUENCE [LARGE SCALE GENOMIC DNA]</scope>
    <source>
        <strain evidence="12">HuSjv2</strain>
        <tissue evidence="12">Worms</tissue>
    </source>
</reference>
<dbReference type="Pfam" id="PF19028">
    <property type="entry name" value="TSP1_spondin"/>
    <property type="match status" value="1"/>
</dbReference>
<keyword evidence="7" id="KW-1015">Disulfide bond</keyword>
<dbReference type="SMART" id="SM00131">
    <property type="entry name" value="KU"/>
    <property type="match status" value="2"/>
</dbReference>
<evidence type="ECO:0000256" key="1">
    <source>
        <dbReference type="ARBA" id="ARBA00004498"/>
    </source>
</evidence>
<evidence type="ECO:0000256" key="4">
    <source>
        <dbReference type="ARBA" id="ARBA00022723"/>
    </source>
</evidence>
<dbReference type="GO" id="GO:0004867">
    <property type="term" value="F:serine-type endopeptidase inhibitor activity"/>
    <property type="evidence" value="ECO:0007669"/>
    <property type="project" value="InterPro"/>
</dbReference>
<name>A0A4Z2CU07_SCHJA</name>
<dbReference type="OrthoDB" id="347314at2759"/>